<dbReference type="SUPFAM" id="SSF55729">
    <property type="entry name" value="Acyl-CoA N-acyltransferases (Nat)"/>
    <property type="match status" value="1"/>
</dbReference>
<dbReference type="Proteomes" id="UP000184212">
    <property type="component" value="Unassembled WGS sequence"/>
</dbReference>
<gene>
    <name evidence="2" type="ORF">SAMN04488109_5597</name>
</gene>
<dbReference type="InterPro" id="IPR016181">
    <property type="entry name" value="Acyl_CoA_acyltransferase"/>
</dbReference>
<dbReference type="STRING" id="947013.SAMN04488109_5597"/>
<keyword evidence="2" id="KW-0808">Transferase</keyword>
<protein>
    <submittedName>
        <fullName evidence="2">Protein N-acetyltransferase, RimJ/RimL family</fullName>
    </submittedName>
</protein>
<dbReference type="GO" id="GO:0016747">
    <property type="term" value="F:acyltransferase activity, transferring groups other than amino-acyl groups"/>
    <property type="evidence" value="ECO:0007669"/>
    <property type="project" value="InterPro"/>
</dbReference>
<sequence length="182" mass="21139">MKPIIETPRLVLREFVEADAGDMFELNNDPLVIRYTGDPPFASVEATKIFIQQYTQYKTSGYGRWTTLLKDPQNRHPLAYLGWCGLSYNVARDETDLGFRFVQKYWNNGFATEAARACLDYGFDTLHLKKIIGRAMKENTASIHVLEKIGMTFEKEFEAHGASCVKYYRTHSQHEDYRHRDL</sequence>
<dbReference type="AlphaFoldDB" id="A0A1M5WD61"/>
<name>A0A1M5WD61_9BACT</name>
<accession>A0A1M5WD61</accession>
<dbReference type="PANTHER" id="PTHR43792">
    <property type="entry name" value="GNAT FAMILY, PUTATIVE (AFU_ORTHOLOGUE AFUA_3G00765)-RELATED-RELATED"/>
    <property type="match status" value="1"/>
</dbReference>
<dbReference type="Gene3D" id="3.40.630.30">
    <property type="match status" value="1"/>
</dbReference>
<dbReference type="PANTHER" id="PTHR43792:SF1">
    <property type="entry name" value="N-ACETYLTRANSFERASE DOMAIN-CONTAINING PROTEIN"/>
    <property type="match status" value="1"/>
</dbReference>
<evidence type="ECO:0000259" key="1">
    <source>
        <dbReference type="Pfam" id="PF13302"/>
    </source>
</evidence>
<keyword evidence="3" id="KW-1185">Reference proteome</keyword>
<dbReference type="EMBL" id="FQWQ01000005">
    <property type="protein sequence ID" value="SHH85446.1"/>
    <property type="molecule type" value="Genomic_DNA"/>
</dbReference>
<dbReference type="Pfam" id="PF13302">
    <property type="entry name" value="Acetyltransf_3"/>
    <property type="match status" value="1"/>
</dbReference>
<feature type="domain" description="N-acetyltransferase" evidence="1">
    <location>
        <begin position="9"/>
        <end position="152"/>
    </location>
</feature>
<proteinExistence type="predicted"/>
<dbReference type="OrthoDB" id="9788916at2"/>
<organism evidence="2 3">
    <name type="scientific">Chryseolinea serpens</name>
    <dbReference type="NCBI Taxonomy" id="947013"/>
    <lineage>
        <taxon>Bacteria</taxon>
        <taxon>Pseudomonadati</taxon>
        <taxon>Bacteroidota</taxon>
        <taxon>Cytophagia</taxon>
        <taxon>Cytophagales</taxon>
        <taxon>Fulvivirgaceae</taxon>
        <taxon>Chryseolinea</taxon>
    </lineage>
</organism>
<evidence type="ECO:0000313" key="2">
    <source>
        <dbReference type="EMBL" id="SHH85446.1"/>
    </source>
</evidence>
<dbReference type="RefSeq" id="WP_073141319.1">
    <property type="nucleotide sequence ID" value="NZ_FQWQ01000005.1"/>
</dbReference>
<reference evidence="2 3" key="1">
    <citation type="submission" date="2016-11" db="EMBL/GenBank/DDBJ databases">
        <authorList>
            <person name="Jaros S."/>
            <person name="Januszkiewicz K."/>
            <person name="Wedrychowicz H."/>
        </authorList>
    </citation>
    <scope>NUCLEOTIDE SEQUENCE [LARGE SCALE GENOMIC DNA]</scope>
    <source>
        <strain evidence="2 3">DSM 24574</strain>
    </source>
</reference>
<dbReference type="InterPro" id="IPR051531">
    <property type="entry name" value="N-acetyltransferase"/>
</dbReference>
<dbReference type="InterPro" id="IPR000182">
    <property type="entry name" value="GNAT_dom"/>
</dbReference>
<evidence type="ECO:0000313" key="3">
    <source>
        <dbReference type="Proteomes" id="UP000184212"/>
    </source>
</evidence>